<reference evidence="3" key="1">
    <citation type="journal article" date="2015" name="Int. J. Syst. Evol. Microbiol.">
        <title>Rhizobium oryzicola sp. nov., potential plant-growth-promoting endophytic bacteria isolated from rice roots.</title>
        <authorList>
            <person name="Zhang X.X."/>
            <person name="Gao J.S."/>
            <person name="Cao Y.H."/>
            <person name="Sheirdil R.A."/>
            <person name="Wang X.C."/>
            <person name="Zhang L."/>
        </authorList>
    </citation>
    <scope>NUCLEOTIDE SEQUENCE</scope>
    <source>
        <strain evidence="3">05753</strain>
    </source>
</reference>
<dbReference type="Proteomes" id="UP001169006">
    <property type="component" value="Unassembled WGS sequence"/>
</dbReference>
<organism evidence="3 4">
    <name type="scientific">Rhizobium oryzicola</name>
    <dbReference type="NCBI Taxonomy" id="1232668"/>
    <lineage>
        <taxon>Bacteria</taxon>
        <taxon>Pseudomonadati</taxon>
        <taxon>Pseudomonadota</taxon>
        <taxon>Alphaproteobacteria</taxon>
        <taxon>Hyphomicrobiales</taxon>
        <taxon>Rhizobiaceae</taxon>
        <taxon>Rhizobium/Agrobacterium group</taxon>
        <taxon>Rhizobium</taxon>
    </lineage>
</organism>
<comment type="caution">
    <text evidence="3">The sequence shown here is derived from an EMBL/GenBank/DDBJ whole genome shotgun (WGS) entry which is preliminary data.</text>
</comment>
<protein>
    <submittedName>
        <fullName evidence="3">Cell division protein ZapE</fullName>
    </submittedName>
</protein>
<keyword evidence="4" id="KW-1185">Reference proteome</keyword>
<dbReference type="PANTHER" id="PTHR12169">
    <property type="entry name" value="ATPASE N2B"/>
    <property type="match status" value="1"/>
</dbReference>
<dbReference type="InterPro" id="IPR005654">
    <property type="entry name" value="ATPase_AFG1-like"/>
</dbReference>
<evidence type="ECO:0000256" key="1">
    <source>
        <dbReference type="ARBA" id="ARBA00022741"/>
    </source>
</evidence>
<accession>A0ABT8T076</accession>
<keyword evidence="1" id="KW-0547">Nucleotide-binding</keyword>
<dbReference type="Gene3D" id="3.40.50.300">
    <property type="entry name" value="P-loop containing nucleotide triphosphate hydrolases"/>
    <property type="match status" value="1"/>
</dbReference>
<keyword evidence="2" id="KW-0067">ATP-binding</keyword>
<dbReference type="SUPFAM" id="SSF52540">
    <property type="entry name" value="P-loop containing nucleoside triphosphate hydrolases"/>
    <property type="match status" value="1"/>
</dbReference>
<dbReference type="Pfam" id="PF03969">
    <property type="entry name" value="AFG1_ATPase"/>
    <property type="match status" value="1"/>
</dbReference>
<dbReference type="NCBIfam" id="NF040713">
    <property type="entry name" value="ZapE"/>
    <property type="match status" value="1"/>
</dbReference>
<keyword evidence="3" id="KW-0131">Cell cycle</keyword>
<evidence type="ECO:0000256" key="2">
    <source>
        <dbReference type="ARBA" id="ARBA00022840"/>
    </source>
</evidence>
<dbReference type="RefSeq" id="WP_302078250.1">
    <property type="nucleotide sequence ID" value="NZ_JAUKWQ010000006.1"/>
</dbReference>
<evidence type="ECO:0000313" key="3">
    <source>
        <dbReference type="EMBL" id="MDO1584026.1"/>
    </source>
</evidence>
<name>A0ABT8T076_9HYPH</name>
<sequence length="388" mass="43504">MEPIPDYTRSVSEELKSLTIAGTLQADPAQMAVAARLDKVLAQLREKGPAKKTSALGWLFARKERRDSTSVHGLYVYGSVGRGKTMLMDMFFAKAPLQKKRRCHFHEFMADVHGRIHAHRQKLKAGETKQADPVPPVAAALFAEAELLCFDEFSVTDIADAMILGRLFTELFSLGCVLVATSNVAPDDLYREGLNRSLFLPFVDLLKKHVDVVTLDSPTDYRMEKLASLPVYLTPIDARTDAAMETSWRQVLDGAKAQPDEVPMKGRVIPVPLAGGRAARFSFRDLCERPLGASDYLAIAARYDVVFIEHVPLMGLNKRNETKRFITLIDAFYDKAVRVFISAEAAPEALLLERHGTEGFEFDRTVSRLFEMRSPDYLALHHERRHAN</sequence>
<reference evidence="3" key="2">
    <citation type="submission" date="2023-07" db="EMBL/GenBank/DDBJ databases">
        <authorList>
            <person name="Sun H."/>
        </authorList>
    </citation>
    <scope>NUCLEOTIDE SEQUENCE</scope>
    <source>
        <strain evidence="3">05753</strain>
    </source>
</reference>
<dbReference type="InterPro" id="IPR027417">
    <property type="entry name" value="P-loop_NTPase"/>
</dbReference>
<keyword evidence="3" id="KW-0132">Cell division</keyword>
<dbReference type="GO" id="GO:0051301">
    <property type="term" value="P:cell division"/>
    <property type="evidence" value="ECO:0007669"/>
    <property type="project" value="UniProtKB-KW"/>
</dbReference>
<dbReference type="EMBL" id="JAUKWQ010000006">
    <property type="protein sequence ID" value="MDO1584026.1"/>
    <property type="molecule type" value="Genomic_DNA"/>
</dbReference>
<dbReference type="PANTHER" id="PTHR12169:SF6">
    <property type="entry name" value="AFG1-LIKE ATPASE"/>
    <property type="match status" value="1"/>
</dbReference>
<evidence type="ECO:0000313" key="4">
    <source>
        <dbReference type="Proteomes" id="UP001169006"/>
    </source>
</evidence>
<gene>
    <name evidence="3" type="primary">zapE</name>
    <name evidence="3" type="ORF">Q2T52_18230</name>
</gene>
<proteinExistence type="predicted"/>